<sequence>MPWFCRRSTSFSSSPWVCVSLSNDRESMTAGVISNSASSVSKRWNRLQARARSPQSWAPHQACGWHQTTWPCRILHRGDPKADESKAPLEARTEQKFPSWNFRNVSRMVLDKGDQAISEMWAASPRTHRGVQGDVCYALSHGLRDTENT</sequence>
<evidence type="ECO:0000313" key="2">
    <source>
        <dbReference type="Proteomes" id="UP000027361"/>
    </source>
</evidence>
<protein>
    <submittedName>
        <fullName evidence="1">Uncharacterized protein</fullName>
    </submittedName>
</protein>
<dbReference type="EMBL" id="JMSN01000091">
    <property type="protein sequence ID" value="KDN40439.1"/>
    <property type="molecule type" value="Genomic_DNA"/>
</dbReference>
<evidence type="ECO:0000313" key="1">
    <source>
        <dbReference type="EMBL" id="KDN40439.1"/>
    </source>
</evidence>
<gene>
    <name evidence="1" type="ORF">K437DRAFT_258663</name>
</gene>
<proteinExistence type="predicted"/>
<organism evidence="1 2">
    <name type="scientific">Tilletiaria anomala (strain ATCC 24038 / CBS 436.72 / UBC 951)</name>
    <dbReference type="NCBI Taxonomy" id="1037660"/>
    <lineage>
        <taxon>Eukaryota</taxon>
        <taxon>Fungi</taxon>
        <taxon>Dikarya</taxon>
        <taxon>Basidiomycota</taxon>
        <taxon>Ustilaginomycotina</taxon>
        <taxon>Exobasidiomycetes</taxon>
        <taxon>Georgefischeriales</taxon>
        <taxon>Tilletiariaceae</taxon>
        <taxon>Tilletiaria</taxon>
    </lineage>
</organism>
<name>A0A066VNV0_TILAU</name>
<accession>A0A066VNV0</accession>
<dbReference type="Proteomes" id="UP000027361">
    <property type="component" value="Unassembled WGS sequence"/>
</dbReference>
<dbReference type="RefSeq" id="XP_013241396.1">
    <property type="nucleotide sequence ID" value="XM_013385942.1"/>
</dbReference>
<reference evidence="1 2" key="1">
    <citation type="submission" date="2014-05" db="EMBL/GenBank/DDBJ databases">
        <title>Draft genome sequence of a rare smut relative, Tilletiaria anomala UBC 951.</title>
        <authorList>
            <consortium name="DOE Joint Genome Institute"/>
            <person name="Toome M."/>
            <person name="Kuo A."/>
            <person name="Henrissat B."/>
            <person name="Lipzen A."/>
            <person name="Tritt A."/>
            <person name="Yoshinaga Y."/>
            <person name="Zane M."/>
            <person name="Barry K."/>
            <person name="Grigoriev I.V."/>
            <person name="Spatafora J.W."/>
            <person name="Aimea M.C."/>
        </authorList>
    </citation>
    <scope>NUCLEOTIDE SEQUENCE [LARGE SCALE GENOMIC DNA]</scope>
    <source>
        <strain evidence="1 2">UBC 951</strain>
    </source>
</reference>
<comment type="caution">
    <text evidence="1">The sequence shown here is derived from an EMBL/GenBank/DDBJ whole genome shotgun (WGS) entry which is preliminary data.</text>
</comment>
<dbReference type="AlphaFoldDB" id="A0A066VNV0"/>
<dbReference type="InParanoid" id="A0A066VNV0"/>
<keyword evidence="2" id="KW-1185">Reference proteome</keyword>
<dbReference type="HOGENOM" id="CLU_1750981_0_0_1"/>
<dbReference type="GeneID" id="25265043"/>